<accession>A0A6J1BU87</accession>
<dbReference type="KEGG" id="mcha:111004816"/>
<dbReference type="CDD" id="cd00303">
    <property type="entry name" value="retropepsin_like"/>
    <property type="match status" value="1"/>
</dbReference>
<dbReference type="SUPFAM" id="SSF50630">
    <property type="entry name" value="Acid proteases"/>
    <property type="match status" value="1"/>
</dbReference>
<dbReference type="Gene3D" id="2.40.70.10">
    <property type="entry name" value="Acid Proteases"/>
    <property type="match status" value="1"/>
</dbReference>
<keyword evidence="2" id="KW-1185">Reference proteome</keyword>
<dbReference type="GeneID" id="111004816"/>
<dbReference type="InterPro" id="IPR021109">
    <property type="entry name" value="Peptidase_aspartic_dom_sf"/>
</dbReference>
<gene>
    <name evidence="3" type="primary">LOC111004816</name>
</gene>
<sequence>MAIKQEGSVEEYQEAFEALSATQPHLVEEVLESDYLNGLNPILRAEVLASKPTGLDQIMRRAQLIEDQATTSQENGEVNQERPSKGGMGGVKLAIKTPETTATRSVTLASKPGTAVTAPAVVPTVKKETAYKRLTEEEYRKRWENGLCFRCEKKYSVGHRCRNQQLRVFMVHDEELTMTEEEEDHEEGETLDEKGKAVVLNTVVGLTTLGMIKIKGILQGQGVVVLLDCGAAHNFISNRLVKEFKIPQSETYNYGIIAGTRPAVKGKGICCGVVMELLGVTVVEDFLLIELNDLDVILGMKCLQAMGKMEIDWPALTITFTRGTKGLCLRVIHL</sequence>
<proteinExistence type="predicted"/>
<reference evidence="3" key="1">
    <citation type="submission" date="2025-08" db="UniProtKB">
        <authorList>
            <consortium name="RefSeq"/>
        </authorList>
    </citation>
    <scope>IDENTIFICATION</scope>
    <source>
        <strain evidence="3">OHB3-1</strain>
    </source>
</reference>
<dbReference type="RefSeq" id="XP_022131713.1">
    <property type="nucleotide sequence ID" value="XM_022276021.1"/>
</dbReference>
<dbReference type="PANTHER" id="PTHR15503">
    <property type="entry name" value="LDOC1 RELATED"/>
    <property type="match status" value="1"/>
</dbReference>
<dbReference type="Pfam" id="PF08284">
    <property type="entry name" value="RVP_2"/>
    <property type="match status" value="1"/>
</dbReference>
<dbReference type="OrthoDB" id="1934862at2759"/>
<organism evidence="2 3">
    <name type="scientific">Momordica charantia</name>
    <name type="common">Bitter gourd</name>
    <name type="synonym">Balsam pear</name>
    <dbReference type="NCBI Taxonomy" id="3673"/>
    <lineage>
        <taxon>Eukaryota</taxon>
        <taxon>Viridiplantae</taxon>
        <taxon>Streptophyta</taxon>
        <taxon>Embryophyta</taxon>
        <taxon>Tracheophyta</taxon>
        <taxon>Spermatophyta</taxon>
        <taxon>Magnoliopsida</taxon>
        <taxon>eudicotyledons</taxon>
        <taxon>Gunneridae</taxon>
        <taxon>Pentapetalae</taxon>
        <taxon>rosids</taxon>
        <taxon>fabids</taxon>
        <taxon>Cucurbitales</taxon>
        <taxon>Cucurbitaceae</taxon>
        <taxon>Momordiceae</taxon>
        <taxon>Momordica</taxon>
    </lineage>
</organism>
<evidence type="ECO:0000313" key="2">
    <source>
        <dbReference type="Proteomes" id="UP000504603"/>
    </source>
</evidence>
<evidence type="ECO:0000313" key="3">
    <source>
        <dbReference type="RefSeq" id="XP_022131713.1"/>
    </source>
</evidence>
<feature type="compositionally biased region" description="Polar residues" evidence="1">
    <location>
        <begin position="68"/>
        <end position="78"/>
    </location>
</feature>
<dbReference type="InterPro" id="IPR032567">
    <property type="entry name" value="RTL1-rel"/>
</dbReference>
<name>A0A6J1BU87_MOMCH</name>
<protein>
    <submittedName>
        <fullName evidence="3">Uncharacterized protein LOC111004816</fullName>
    </submittedName>
</protein>
<dbReference type="AlphaFoldDB" id="A0A6J1BU87"/>
<dbReference type="Proteomes" id="UP000504603">
    <property type="component" value="Unplaced"/>
</dbReference>
<feature type="region of interest" description="Disordered" evidence="1">
    <location>
        <begin position="67"/>
        <end position="90"/>
    </location>
</feature>
<dbReference type="PANTHER" id="PTHR15503:SF45">
    <property type="entry name" value="RNA-DIRECTED DNA POLYMERASE HOMOLOG"/>
    <property type="match status" value="1"/>
</dbReference>
<evidence type="ECO:0000256" key="1">
    <source>
        <dbReference type="SAM" id="MobiDB-lite"/>
    </source>
</evidence>